<reference evidence="1 2" key="1">
    <citation type="journal article" date="2019" name="Int. J. Syst. Evol. Microbiol.">
        <title>The Global Catalogue of Microorganisms (GCM) 10K type strain sequencing project: providing services to taxonomists for standard genome sequencing and annotation.</title>
        <authorList>
            <consortium name="The Broad Institute Genomics Platform"/>
            <consortium name="The Broad Institute Genome Sequencing Center for Infectious Disease"/>
            <person name="Wu L."/>
            <person name="Ma J."/>
        </authorList>
    </citation>
    <scope>NUCLEOTIDE SEQUENCE [LARGE SCALE GENOMIC DNA]</scope>
    <source>
        <strain evidence="1 2">JCM 4565</strain>
    </source>
</reference>
<sequence length="105" mass="11257">MTVAWITASFSPEVSGIALGNVERVRWFTAQQDVRLCLLVPGSTDGSPLARAGTPGGLFTGWCGLCSLIVRTALLGSLMSVTTAEMNQGRAVELERYERDGHRST</sequence>
<dbReference type="Proteomes" id="UP001500063">
    <property type="component" value="Unassembled WGS sequence"/>
</dbReference>
<gene>
    <name evidence="1" type="ORF">GCM10010319_25310</name>
</gene>
<comment type="caution">
    <text evidence="1">The sequence shown here is derived from an EMBL/GenBank/DDBJ whole genome shotgun (WGS) entry which is preliminary data.</text>
</comment>
<protein>
    <submittedName>
        <fullName evidence="1">Uncharacterized protein</fullName>
    </submittedName>
</protein>
<proteinExistence type="predicted"/>
<dbReference type="EMBL" id="BAAABW010000013">
    <property type="protein sequence ID" value="GAA0347640.1"/>
    <property type="molecule type" value="Genomic_DNA"/>
</dbReference>
<organism evidence="1 2">
    <name type="scientific">Streptomyces blastmyceticus</name>
    <dbReference type="NCBI Taxonomy" id="68180"/>
    <lineage>
        <taxon>Bacteria</taxon>
        <taxon>Bacillati</taxon>
        <taxon>Actinomycetota</taxon>
        <taxon>Actinomycetes</taxon>
        <taxon>Kitasatosporales</taxon>
        <taxon>Streptomycetaceae</taxon>
        <taxon>Streptomyces</taxon>
    </lineage>
</organism>
<accession>A0ABN0WVA7</accession>
<name>A0ABN0WVA7_9ACTN</name>
<evidence type="ECO:0000313" key="1">
    <source>
        <dbReference type="EMBL" id="GAA0347640.1"/>
    </source>
</evidence>
<evidence type="ECO:0000313" key="2">
    <source>
        <dbReference type="Proteomes" id="UP001500063"/>
    </source>
</evidence>
<dbReference type="RefSeq" id="WP_344117861.1">
    <property type="nucleotide sequence ID" value="NZ_BAAABW010000013.1"/>
</dbReference>
<keyword evidence="2" id="KW-1185">Reference proteome</keyword>